<dbReference type="EMBL" id="JAGINP010000026">
    <property type="protein sequence ID" value="MBP2296004.1"/>
    <property type="molecule type" value="Genomic_DNA"/>
</dbReference>
<evidence type="ECO:0000256" key="10">
    <source>
        <dbReference type="RuleBase" id="RU364125"/>
    </source>
</evidence>
<comment type="function">
    <text evidence="1 10">Controls the rotational direction of flagella during chemotaxis.</text>
</comment>
<dbReference type="InterPro" id="IPR005503">
    <property type="entry name" value="FliL"/>
</dbReference>
<protein>
    <recommendedName>
        <fullName evidence="10">Flagellar protein FliL</fullName>
    </recommendedName>
</protein>
<name>A0ABS4STY6_9PROT</name>
<comment type="subcellular location">
    <subcellularLocation>
        <location evidence="10">Cell inner membrane</location>
    </subcellularLocation>
    <subcellularLocation>
        <location evidence="2">Cell membrane</location>
        <topology evidence="2">Single-pass membrane protein</topology>
    </subcellularLocation>
</comment>
<evidence type="ECO:0000256" key="3">
    <source>
        <dbReference type="ARBA" id="ARBA00008281"/>
    </source>
</evidence>
<keyword evidence="8 10" id="KW-1133">Transmembrane helix</keyword>
<evidence type="ECO:0000256" key="2">
    <source>
        <dbReference type="ARBA" id="ARBA00004162"/>
    </source>
</evidence>
<keyword evidence="9 10" id="KW-0472">Membrane</keyword>
<dbReference type="Proteomes" id="UP000781958">
    <property type="component" value="Unassembled WGS sequence"/>
</dbReference>
<accession>A0ABS4STY6</accession>
<evidence type="ECO:0000256" key="7">
    <source>
        <dbReference type="ARBA" id="ARBA00022779"/>
    </source>
</evidence>
<evidence type="ECO:0000256" key="5">
    <source>
        <dbReference type="ARBA" id="ARBA00022500"/>
    </source>
</evidence>
<evidence type="ECO:0000256" key="9">
    <source>
        <dbReference type="ARBA" id="ARBA00023136"/>
    </source>
</evidence>
<keyword evidence="10" id="KW-0997">Cell inner membrane</keyword>
<evidence type="ECO:0000256" key="4">
    <source>
        <dbReference type="ARBA" id="ARBA00022475"/>
    </source>
</evidence>
<keyword evidence="11" id="KW-0282">Flagellum</keyword>
<evidence type="ECO:0000256" key="6">
    <source>
        <dbReference type="ARBA" id="ARBA00022692"/>
    </source>
</evidence>
<gene>
    <name evidence="11" type="ORF">J2851_005819</name>
</gene>
<comment type="similarity">
    <text evidence="3 10">Belongs to the FliL family.</text>
</comment>
<dbReference type="Pfam" id="PF03748">
    <property type="entry name" value="FliL"/>
    <property type="match status" value="1"/>
</dbReference>
<keyword evidence="11" id="KW-0966">Cell projection</keyword>
<sequence length="169" mass="18096">MNTDAGKAQTVFSGLPGRQRMYVVVLPLARLALGAAALGGVAAAGLGGYWAAVGSDGVARLFAGTPIVERSQITLDLPELVVNLRPETPSRFLKLGITLAVAPKDRAAVEQAMPQFVNAEQEFLRNLDQHDLQGSAGLLRLRGELRRRFNLILGRDAVADVLLRSLLTQ</sequence>
<keyword evidence="6 10" id="KW-0812">Transmembrane</keyword>
<feature type="transmembrane region" description="Helical" evidence="10">
    <location>
        <begin position="28"/>
        <end position="52"/>
    </location>
</feature>
<evidence type="ECO:0000256" key="8">
    <source>
        <dbReference type="ARBA" id="ARBA00022989"/>
    </source>
</evidence>
<keyword evidence="12" id="KW-1185">Reference proteome</keyword>
<reference evidence="11 12" key="1">
    <citation type="submission" date="2021-03" db="EMBL/GenBank/DDBJ databases">
        <title>Genomic Encyclopedia of Type Strains, Phase III (KMG-III): the genomes of soil and plant-associated and newly described type strains.</title>
        <authorList>
            <person name="Whitman W."/>
        </authorList>
    </citation>
    <scope>NUCLEOTIDE SEQUENCE [LARGE SCALE GENOMIC DNA]</scope>
    <source>
        <strain evidence="11 12">IMMIB AFH-6</strain>
    </source>
</reference>
<dbReference type="RefSeq" id="WP_209770695.1">
    <property type="nucleotide sequence ID" value="NZ_JAGINP010000026.1"/>
</dbReference>
<evidence type="ECO:0000313" key="11">
    <source>
        <dbReference type="EMBL" id="MBP2296004.1"/>
    </source>
</evidence>
<keyword evidence="11" id="KW-0969">Cilium</keyword>
<keyword evidence="4" id="KW-1003">Cell membrane</keyword>
<evidence type="ECO:0000256" key="1">
    <source>
        <dbReference type="ARBA" id="ARBA00002254"/>
    </source>
</evidence>
<keyword evidence="5 10" id="KW-0145">Chemotaxis</keyword>
<organism evidence="11 12">
    <name type="scientific">Azospirillum rugosum</name>
    <dbReference type="NCBI Taxonomy" id="416170"/>
    <lineage>
        <taxon>Bacteria</taxon>
        <taxon>Pseudomonadati</taxon>
        <taxon>Pseudomonadota</taxon>
        <taxon>Alphaproteobacteria</taxon>
        <taxon>Rhodospirillales</taxon>
        <taxon>Azospirillaceae</taxon>
        <taxon>Azospirillum</taxon>
    </lineage>
</organism>
<evidence type="ECO:0000313" key="12">
    <source>
        <dbReference type="Proteomes" id="UP000781958"/>
    </source>
</evidence>
<comment type="caution">
    <text evidence="11">The sequence shown here is derived from an EMBL/GenBank/DDBJ whole genome shotgun (WGS) entry which is preliminary data.</text>
</comment>
<keyword evidence="7 10" id="KW-0283">Flagellar rotation</keyword>
<proteinExistence type="inferred from homology"/>